<dbReference type="InterPro" id="IPR000760">
    <property type="entry name" value="Inositol_monophosphatase-like"/>
</dbReference>
<dbReference type="PANTHER" id="PTHR43200">
    <property type="entry name" value="PHOSPHATASE"/>
    <property type="match status" value="1"/>
</dbReference>
<organism evidence="7 9">
    <name type="scientific">Zingiber officinale</name>
    <name type="common">Ginger</name>
    <name type="synonym">Amomum zingiber</name>
    <dbReference type="NCBI Taxonomy" id="94328"/>
    <lineage>
        <taxon>Eukaryota</taxon>
        <taxon>Viridiplantae</taxon>
        <taxon>Streptophyta</taxon>
        <taxon>Embryophyta</taxon>
        <taxon>Tracheophyta</taxon>
        <taxon>Spermatophyta</taxon>
        <taxon>Magnoliopsida</taxon>
        <taxon>Liliopsida</taxon>
        <taxon>Zingiberales</taxon>
        <taxon>Zingiberaceae</taxon>
        <taxon>Zingiber</taxon>
    </lineage>
</organism>
<reference evidence="7 9" key="1">
    <citation type="submission" date="2020-08" db="EMBL/GenBank/DDBJ databases">
        <title>Plant Genome Project.</title>
        <authorList>
            <person name="Zhang R.-G."/>
        </authorList>
    </citation>
    <scope>NUCLEOTIDE SEQUENCE [LARGE SCALE GENOMIC DNA]</scope>
    <source>
        <tissue evidence="7">Rhizome</tissue>
    </source>
</reference>
<keyword evidence="9" id="KW-1185">Reference proteome</keyword>
<evidence type="ECO:0000256" key="3">
    <source>
        <dbReference type="ARBA" id="ARBA00022723"/>
    </source>
</evidence>
<keyword evidence="5 6" id="KW-0460">Magnesium</keyword>
<dbReference type="AlphaFoldDB" id="A0A8J5GXA3"/>
<dbReference type="Proteomes" id="UP000734854">
    <property type="component" value="Unassembled WGS sequence"/>
</dbReference>
<sequence>MKLPAVVGSWYFSKRLGNGLQVSAAVLGHCYVRGQLLDCAAEEKLFDVAVAKPVGNPILLDQSVLGEETPAAAPAADFDERKERGQAAHDGQSVACQLLGGGHGGQYLVLLLPVREAVDAGLLVSGGRAEPVLELVHLLRELVQVVSVDGIQRAVELRHLLLADLHGALYRHRPDRVGVVECFADLVDNDGYSSTDEVKVPLYAYAYALLENYWYITSPHLFSGDAEKVKVPLYGCDCYAYALLAWDFVDLVIESGLKHYDVLSLVPVIEDVGGSITDWKGLDVQWDATLISHPASFNVIVAGDSNIHKQALDELQWK</sequence>
<comment type="cofactor">
    <cofactor evidence="1 6">
        <name>Mg(2+)</name>
        <dbReference type="ChEBI" id="CHEBI:18420"/>
    </cofactor>
</comment>
<proteinExistence type="inferred from homology"/>
<evidence type="ECO:0000256" key="4">
    <source>
        <dbReference type="ARBA" id="ARBA00022801"/>
    </source>
</evidence>
<evidence type="ECO:0000256" key="1">
    <source>
        <dbReference type="ARBA" id="ARBA00001946"/>
    </source>
</evidence>
<evidence type="ECO:0000256" key="6">
    <source>
        <dbReference type="PIRSR" id="PIRSR600760-2"/>
    </source>
</evidence>
<evidence type="ECO:0000256" key="2">
    <source>
        <dbReference type="ARBA" id="ARBA00009759"/>
    </source>
</evidence>
<dbReference type="EMBL" id="JACMSC010000008">
    <property type="protein sequence ID" value="KAG6511796.1"/>
    <property type="molecule type" value="Genomic_DNA"/>
</dbReference>
<dbReference type="EMBL" id="JACMSC010000008">
    <property type="protein sequence ID" value="KAG6511791.1"/>
    <property type="molecule type" value="Genomic_DNA"/>
</dbReference>
<dbReference type="Gene3D" id="3.40.190.80">
    <property type="match status" value="1"/>
</dbReference>
<comment type="similarity">
    <text evidence="2">Belongs to the inositol monophosphatase superfamily.</text>
</comment>
<keyword evidence="4" id="KW-0378">Hydrolase</keyword>
<dbReference type="GO" id="GO:0046872">
    <property type="term" value="F:metal ion binding"/>
    <property type="evidence" value="ECO:0007669"/>
    <property type="project" value="UniProtKB-KW"/>
</dbReference>
<evidence type="ECO:0000256" key="5">
    <source>
        <dbReference type="ARBA" id="ARBA00022842"/>
    </source>
</evidence>
<dbReference type="Pfam" id="PF00459">
    <property type="entry name" value="Inositol_P"/>
    <property type="match status" value="1"/>
</dbReference>
<gene>
    <name evidence="7" type="ORF">ZIOFF_029868</name>
    <name evidence="8" type="ORF">ZIOFF_029873</name>
</gene>
<dbReference type="PANTHER" id="PTHR43200:SF6">
    <property type="entry name" value="3'(2'),5'-BISPHOSPHATE NUCLEOTIDASE"/>
    <property type="match status" value="1"/>
</dbReference>
<protein>
    <submittedName>
        <fullName evidence="7">Uncharacterized protein</fullName>
    </submittedName>
</protein>
<evidence type="ECO:0000313" key="9">
    <source>
        <dbReference type="Proteomes" id="UP000734854"/>
    </source>
</evidence>
<evidence type="ECO:0000313" key="7">
    <source>
        <dbReference type="EMBL" id="KAG6511791.1"/>
    </source>
</evidence>
<name>A0A8J5GXA3_ZINOF</name>
<comment type="caution">
    <text evidence="7">The sequence shown here is derived from an EMBL/GenBank/DDBJ whole genome shotgun (WGS) entry which is preliminary data.</text>
</comment>
<evidence type="ECO:0000313" key="8">
    <source>
        <dbReference type="EMBL" id="KAG6511796.1"/>
    </source>
</evidence>
<dbReference type="SUPFAM" id="SSF56655">
    <property type="entry name" value="Carbohydrate phosphatase"/>
    <property type="match status" value="1"/>
</dbReference>
<accession>A0A8J5GXA3</accession>
<dbReference type="GO" id="GO:0000105">
    <property type="term" value="P:L-histidine biosynthetic process"/>
    <property type="evidence" value="ECO:0007669"/>
    <property type="project" value="TreeGrafter"/>
</dbReference>
<feature type="binding site" evidence="6">
    <location>
        <position position="261"/>
    </location>
    <ligand>
        <name>Mg(2+)</name>
        <dbReference type="ChEBI" id="CHEBI:18420"/>
        <label>1</label>
        <note>catalytic</note>
    </ligand>
</feature>
<dbReference type="InterPro" id="IPR051090">
    <property type="entry name" value="Inositol_monoP_superfamily"/>
</dbReference>
<keyword evidence="3 6" id="KW-0479">Metal-binding</keyword>
<dbReference type="GO" id="GO:0016791">
    <property type="term" value="F:phosphatase activity"/>
    <property type="evidence" value="ECO:0007669"/>
    <property type="project" value="UniProtKB-ARBA"/>
</dbReference>